<keyword evidence="1" id="KW-0472">Membrane</keyword>
<proteinExistence type="predicted"/>
<sequence length="199" mass="22661">MKCNNCGCDNPDDAKYCRVCGNVLQLESFFEKLSELGFMPTTMITLKGSLGATLLLYLLELLFVIGCLMVIGGIIAFLDQPVLSGNACSAFVALGGFVCSFVIAYVSFKYKLFDKSFPNRYVKSELLKEADYIQLDFVNDDDYTFIVKNKKFGVYSVRRYEIQLPAIYDWLSWKIEGQILNVRQNGRQYIMDIYGNELK</sequence>
<evidence type="ECO:0000256" key="1">
    <source>
        <dbReference type="SAM" id="Phobius"/>
    </source>
</evidence>
<comment type="caution">
    <text evidence="2">The sequence shown here is derived from an EMBL/GenBank/DDBJ whole genome shotgun (WGS) entry which is preliminary data.</text>
</comment>
<dbReference type="AlphaFoldDB" id="A0A7J5PQV0"/>
<dbReference type="Proteomes" id="UP000434604">
    <property type="component" value="Unassembled WGS sequence"/>
</dbReference>
<evidence type="ECO:0000313" key="2">
    <source>
        <dbReference type="EMBL" id="KAB6143227.1"/>
    </source>
</evidence>
<organism evidence="2 3">
    <name type="scientific">Bacteroides xylanisolvens</name>
    <dbReference type="NCBI Taxonomy" id="371601"/>
    <lineage>
        <taxon>Bacteria</taxon>
        <taxon>Pseudomonadati</taxon>
        <taxon>Bacteroidota</taxon>
        <taxon>Bacteroidia</taxon>
        <taxon>Bacteroidales</taxon>
        <taxon>Bacteroidaceae</taxon>
        <taxon>Bacteroides</taxon>
    </lineage>
</organism>
<dbReference type="EMBL" id="WDED01000041">
    <property type="protein sequence ID" value="KAB6143227.1"/>
    <property type="molecule type" value="Genomic_DNA"/>
</dbReference>
<name>A0A7J5PQV0_9BACE</name>
<protein>
    <submittedName>
        <fullName evidence="2">Zinc ribbon domain-containing protein</fullName>
    </submittedName>
</protein>
<keyword evidence="1" id="KW-1133">Transmembrane helix</keyword>
<feature type="transmembrane region" description="Helical" evidence="1">
    <location>
        <begin position="54"/>
        <end position="78"/>
    </location>
</feature>
<gene>
    <name evidence="2" type="ORF">GA398_21045</name>
</gene>
<keyword evidence="1" id="KW-0812">Transmembrane</keyword>
<evidence type="ECO:0000313" key="3">
    <source>
        <dbReference type="Proteomes" id="UP000434604"/>
    </source>
</evidence>
<dbReference type="RefSeq" id="WP_151935401.1">
    <property type="nucleotide sequence ID" value="NZ_WDED01000041.1"/>
</dbReference>
<feature type="transmembrane region" description="Helical" evidence="1">
    <location>
        <begin position="90"/>
        <end position="108"/>
    </location>
</feature>
<reference evidence="2 3" key="1">
    <citation type="journal article" date="2019" name="Nat. Med.">
        <title>A library of human gut bacterial isolates paired with longitudinal multiomics data enables mechanistic microbiome research.</title>
        <authorList>
            <person name="Poyet M."/>
            <person name="Groussin M."/>
            <person name="Gibbons S.M."/>
            <person name="Avila-Pacheco J."/>
            <person name="Jiang X."/>
            <person name="Kearney S.M."/>
            <person name="Perrotta A.R."/>
            <person name="Berdy B."/>
            <person name="Zhao S."/>
            <person name="Lieberman T.D."/>
            <person name="Swanson P.K."/>
            <person name="Smith M."/>
            <person name="Roesemann S."/>
            <person name="Alexander J.E."/>
            <person name="Rich S.A."/>
            <person name="Livny J."/>
            <person name="Vlamakis H."/>
            <person name="Clish C."/>
            <person name="Bullock K."/>
            <person name="Deik A."/>
            <person name="Scott J."/>
            <person name="Pierce K.A."/>
            <person name="Xavier R.J."/>
            <person name="Alm E.J."/>
        </authorList>
    </citation>
    <scope>NUCLEOTIDE SEQUENCE [LARGE SCALE GENOMIC DNA]</scope>
    <source>
        <strain evidence="2 3">BIOML-A58</strain>
    </source>
</reference>
<accession>A0A7J5PQV0</accession>